<keyword evidence="2" id="KW-0596">Phosphopantetheine</keyword>
<dbReference type="CDD" id="cd19534">
    <property type="entry name" value="E_NRPS"/>
    <property type="match status" value="1"/>
</dbReference>
<evidence type="ECO:0000259" key="4">
    <source>
        <dbReference type="PROSITE" id="PS50075"/>
    </source>
</evidence>
<keyword evidence="3" id="KW-0597">Phosphoprotein</keyword>
<dbReference type="Pfam" id="PF00550">
    <property type="entry name" value="PP-binding"/>
    <property type="match status" value="1"/>
</dbReference>
<protein>
    <submittedName>
        <fullName evidence="5">Peptide synthetase</fullName>
    </submittedName>
</protein>
<dbReference type="InterPro" id="IPR010060">
    <property type="entry name" value="NRPS_synth"/>
</dbReference>
<evidence type="ECO:0000313" key="5">
    <source>
        <dbReference type="EMBL" id="OAD20109.1"/>
    </source>
</evidence>
<comment type="caution">
    <text evidence="5">The sequence shown here is derived from an EMBL/GenBank/DDBJ whole genome shotgun (WGS) entry which is preliminary data.</text>
</comment>
<sequence length="546" mass="62068">MDILWQHPLADIWAEVLNLDRVSIEDHFLQIGGDSILSIQVVGKARQAGLFFTPADLFERPQIATLAEIIQVSAQQQKTLIMGEVPLTPIQHWFFEQIKPVPQHWNQAIQLAIPKTVTPTMLHKAIQYLCQHHDALRMRFVPSAQGWQQFNQGKDYQVPWQVIDLPPSQQEVAIEQKANQLQSQLDFATSLLQTALFQLEEQAENRLLIIAHHLIIDHVSWQILLEDLNQLCQQQMSHQSMQLPEKTLAFQDWARQLADDAQSTETAQQLSQWLDFLQQPSANLPIDFPDRRAENIEANHCIYSASLNQTQTQALLQEVPKAYQTQINDVLLTALLQTLHTWTGDSSCLFDLESHGRQRDDVDVSRTIGWFTSCFPVALQMHDTESGALLKSVKEQLRQIPQKGLSYGLLRYLSAEPKIKQKLTHTTADILFNYLGQRQPSATICKIITEANNGLSRSPRNQRSYLLEINAFISEGELQTNWSYSQALYRQTTIEYLAQSFMTALQALIEHCQLPGVGGFTPSDFAESGLNQSQLDQFIDKITANG</sequence>
<dbReference type="FunFam" id="1.10.1200.10:FF:000005">
    <property type="entry name" value="Nonribosomal peptide synthetase 1"/>
    <property type="match status" value="1"/>
</dbReference>
<accession>A0A176RWK6</accession>
<evidence type="ECO:0000256" key="3">
    <source>
        <dbReference type="ARBA" id="ARBA00022553"/>
    </source>
</evidence>
<dbReference type="Proteomes" id="UP000076962">
    <property type="component" value="Unassembled WGS sequence"/>
</dbReference>
<dbReference type="InterPro" id="IPR036736">
    <property type="entry name" value="ACP-like_sf"/>
</dbReference>
<dbReference type="PANTHER" id="PTHR45398:SF1">
    <property type="entry name" value="ENZYME, PUTATIVE (JCVI)-RELATED"/>
    <property type="match status" value="1"/>
</dbReference>
<dbReference type="PANTHER" id="PTHR45398">
    <property type="match status" value="1"/>
</dbReference>
<dbReference type="Gene3D" id="3.30.559.10">
    <property type="entry name" value="Chloramphenicol acetyltransferase-like domain"/>
    <property type="match status" value="1"/>
</dbReference>
<reference evidence="5 6" key="1">
    <citation type="submission" date="2016-05" db="EMBL/GenBank/DDBJ databases">
        <title>Single-cell genome of chain-forming Candidatus Thiomargarita nelsonii and comparison to other large sulfur-oxidizing bacteria.</title>
        <authorList>
            <person name="Winkel M."/>
            <person name="Salman V."/>
            <person name="Woyke T."/>
            <person name="Schulz-Vogt H."/>
            <person name="Richter M."/>
            <person name="Flood B."/>
            <person name="Bailey J."/>
            <person name="Amann R."/>
            <person name="Mussmann M."/>
        </authorList>
    </citation>
    <scope>NUCLEOTIDE SEQUENCE [LARGE SCALE GENOMIC DNA]</scope>
    <source>
        <strain evidence="5 6">THI036</strain>
    </source>
</reference>
<dbReference type="InterPro" id="IPR001242">
    <property type="entry name" value="Condensation_dom"/>
</dbReference>
<gene>
    <name evidence="5" type="ORF">THIOM_004211</name>
</gene>
<dbReference type="Pfam" id="PF00668">
    <property type="entry name" value="Condensation"/>
    <property type="match status" value="1"/>
</dbReference>
<dbReference type="SUPFAM" id="SSF47336">
    <property type="entry name" value="ACP-like"/>
    <property type="match status" value="1"/>
</dbReference>
<dbReference type="PATRIC" id="fig|1003181.4.peg.5545"/>
<comment type="cofactor">
    <cofactor evidence="1">
        <name>pantetheine 4'-phosphate</name>
        <dbReference type="ChEBI" id="CHEBI:47942"/>
    </cofactor>
</comment>
<dbReference type="InterPro" id="IPR023213">
    <property type="entry name" value="CAT-like_dom_sf"/>
</dbReference>
<dbReference type="PROSITE" id="PS00012">
    <property type="entry name" value="PHOSPHOPANTETHEINE"/>
    <property type="match status" value="1"/>
</dbReference>
<keyword evidence="6" id="KW-1185">Reference proteome</keyword>
<feature type="domain" description="Carrier" evidence="4">
    <location>
        <begin position="1"/>
        <end position="77"/>
    </location>
</feature>
<dbReference type="InterPro" id="IPR009081">
    <property type="entry name" value="PP-bd_ACP"/>
</dbReference>
<dbReference type="Gene3D" id="3.30.559.30">
    <property type="entry name" value="Nonribosomal peptide synthetase, condensation domain"/>
    <property type="match status" value="1"/>
</dbReference>
<dbReference type="NCBIfam" id="TIGR01720">
    <property type="entry name" value="NRPS-para261"/>
    <property type="match status" value="1"/>
</dbReference>
<organism evidence="5 6">
    <name type="scientific">Candidatus Thiomargarita nelsonii</name>
    <dbReference type="NCBI Taxonomy" id="1003181"/>
    <lineage>
        <taxon>Bacteria</taxon>
        <taxon>Pseudomonadati</taxon>
        <taxon>Pseudomonadota</taxon>
        <taxon>Gammaproteobacteria</taxon>
        <taxon>Thiotrichales</taxon>
        <taxon>Thiotrichaceae</taxon>
        <taxon>Thiomargarita</taxon>
    </lineage>
</organism>
<dbReference type="PROSITE" id="PS50075">
    <property type="entry name" value="CARRIER"/>
    <property type="match status" value="1"/>
</dbReference>
<dbReference type="SUPFAM" id="SSF52777">
    <property type="entry name" value="CoA-dependent acyltransferases"/>
    <property type="match status" value="2"/>
</dbReference>
<dbReference type="InterPro" id="IPR006162">
    <property type="entry name" value="Ppantetheine_attach_site"/>
</dbReference>
<evidence type="ECO:0000256" key="1">
    <source>
        <dbReference type="ARBA" id="ARBA00001957"/>
    </source>
</evidence>
<evidence type="ECO:0000313" key="6">
    <source>
        <dbReference type="Proteomes" id="UP000076962"/>
    </source>
</evidence>
<dbReference type="AlphaFoldDB" id="A0A176RWK6"/>
<dbReference type="Gene3D" id="1.10.1200.10">
    <property type="entry name" value="ACP-like"/>
    <property type="match status" value="1"/>
</dbReference>
<proteinExistence type="predicted"/>
<evidence type="ECO:0000256" key="2">
    <source>
        <dbReference type="ARBA" id="ARBA00022450"/>
    </source>
</evidence>
<dbReference type="EMBL" id="LUTY01002548">
    <property type="protein sequence ID" value="OAD20109.1"/>
    <property type="molecule type" value="Genomic_DNA"/>
</dbReference>
<dbReference type="GO" id="GO:0003824">
    <property type="term" value="F:catalytic activity"/>
    <property type="evidence" value="ECO:0007669"/>
    <property type="project" value="InterPro"/>
</dbReference>
<name>A0A176RWK6_9GAMM</name>